<proteinExistence type="predicted"/>
<sequence length="222" mass="24883">MEEEGVSTWGRAFQFIDEASTLAYLTNRESSLGGYNTVIAQFHPRDPKEDPFPVLVYIALPCNSLFLGSAPLDSIAKDIALSEGMCGPNVEYLAKLSAFMRIHLPHESDDHLYRLEDLVRKLIREHEECDDKLEKIFDEALEREITDLTEYKSVIHRMDELTLDDNSYHSTTSSASSSSSSLQSANSTDIGSSGTASQWLSSESTSRHTDRVTARKLRCINK</sequence>
<keyword evidence="4" id="KW-1185">Reference proteome</keyword>
<feature type="compositionally biased region" description="Low complexity" evidence="2">
    <location>
        <begin position="168"/>
        <end position="188"/>
    </location>
</feature>
<dbReference type="Proteomes" id="UP000728032">
    <property type="component" value="Unassembled WGS sequence"/>
</dbReference>
<dbReference type="OrthoDB" id="6509182at2759"/>
<dbReference type="PANTHER" id="PTHR12192:SF26">
    <property type="entry name" value="GLUTATHIONE-SPECIFIC GAMMA-GLUTAMYLCYCLOTRANSFERASE 1"/>
    <property type="match status" value="1"/>
</dbReference>
<dbReference type="GO" id="GO:0005737">
    <property type="term" value="C:cytoplasm"/>
    <property type="evidence" value="ECO:0007669"/>
    <property type="project" value="TreeGrafter"/>
</dbReference>
<evidence type="ECO:0000313" key="3">
    <source>
        <dbReference type="EMBL" id="CAD7648181.1"/>
    </source>
</evidence>
<feature type="compositionally biased region" description="Polar residues" evidence="2">
    <location>
        <begin position="189"/>
        <end position="204"/>
    </location>
</feature>
<dbReference type="GO" id="GO:0006751">
    <property type="term" value="P:glutathione catabolic process"/>
    <property type="evidence" value="ECO:0007669"/>
    <property type="project" value="InterPro"/>
</dbReference>
<evidence type="ECO:0008006" key="5">
    <source>
        <dbReference type="Google" id="ProtNLM"/>
    </source>
</evidence>
<protein>
    <recommendedName>
        <fullName evidence="5">Gamma-glutamylcyclotransferase</fullName>
    </recommendedName>
</protein>
<dbReference type="PANTHER" id="PTHR12192">
    <property type="entry name" value="CATION TRANSPORT PROTEIN CHAC-RELATED"/>
    <property type="match status" value="1"/>
</dbReference>
<dbReference type="Pfam" id="PF04752">
    <property type="entry name" value="ChaC"/>
    <property type="match status" value="1"/>
</dbReference>
<dbReference type="EMBL" id="OC917872">
    <property type="protein sequence ID" value="CAD7648181.1"/>
    <property type="molecule type" value="Genomic_DNA"/>
</dbReference>
<gene>
    <name evidence="3" type="ORF">ONB1V03_LOCUS6628</name>
</gene>
<evidence type="ECO:0000256" key="2">
    <source>
        <dbReference type="SAM" id="MobiDB-lite"/>
    </source>
</evidence>
<reference evidence="3" key="1">
    <citation type="submission" date="2020-11" db="EMBL/GenBank/DDBJ databases">
        <authorList>
            <person name="Tran Van P."/>
        </authorList>
    </citation>
    <scope>NUCLEOTIDE SEQUENCE</scope>
</reference>
<keyword evidence="1" id="KW-0456">Lyase</keyword>
<dbReference type="EMBL" id="CAJPVJ010003047">
    <property type="protein sequence ID" value="CAG2167116.1"/>
    <property type="molecule type" value="Genomic_DNA"/>
</dbReference>
<name>A0A7R9QL17_9ACAR</name>
<organism evidence="3">
    <name type="scientific">Oppiella nova</name>
    <dbReference type="NCBI Taxonomy" id="334625"/>
    <lineage>
        <taxon>Eukaryota</taxon>
        <taxon>Metazoa</taxon>
        <taxon>Ecdysozoa</taxon>
        <taxon>Arthropoda</taxon>
        <taxon>Chelicerata</taxon>
        <taxon>Arachnida</taxon>
        <taxon>Acari</taxon>
        <taxon>Acariformes</taxon>
        <taxon>Sarcoptiformes</taxon>
        <taxon>Oribatida</taxon>
        <taxon>Brachypylina</taxon>
        <taxon>Oppioidea</taxon>
        <taxon>Oppiidae</taxon>
        <taxon>Oppiella</taxon>
    </lineage>
</organism>
<evidence type="ECO:0000256" key="1">
    <source>
        <dbReference type="ARBA" id="ARBA00023239"/>
    </source>
</evidence>
<evidence type="ECO:0000313" key="4">
    <source>
        <dbReference type="Proteomes" id="UP000728032"/>
    </source>
</evidence>
<dbReference type="InterPro" id="IPR006840">
    <property type="entry name" value="ChaC"/>
</dbReference>
<dbReference type="GO" id="GO:0061928">
    <property type="term" value="F:glutathione specific gamma-glutamylcyclotransferase activity"/>
    <property type="evidence" value="ECO:0007669"/>
    <property type="project" value="InterPro"/>
</dbReference>
<accession>A0A7R9QL17</accession>
<dbReference type="AlphaFoldDB" id="A0A7R9QL17"/>
<feature type="region of interest" description="Disordered" evidence="2">
    <location>
        <begin position="167"/>
        <end position="207"/>
    </location>
</feature>